<organism evidence="1 2">
    <name type="scientific">Goodea atripinnis</name>
    <dbReference type="NCBI Taxonomy" id="208336"/>
    <lineage>
        <taxon>Eukaryota</taxon>
        <taxon>Metazoa</taxon>
        <taxon>Chordata</taxon>
        <taxon>Craniata</taxon>
        <taxon>Vertebrata</taxon>
        <taxon>Euteleostomi</taxon>
        <taxon>Actinopterygii</taxon>
        <taxon>Neopterygii</taxon>
        <taxon>Teleostei</taxon>
        <taxon>Neoteleostei</taxon>
        <taxon>Acanthomorphata</taxon>
        <taxon>Ovalentaria</taxon>
        <taxon>Atherinomorphae</taxon>
        <taxon>Cyprinodontiformes</taxon>
        <taxon>Goodeidae</taxon>
        <taxon>Goodea</taxon>
    </lineage>
</organism>
<dbReference type="Proteomes" id="UP001476798">
    <property type="component" value="Unassembled WGS sequence"/>
</dbReference>
<protein>
    <submittedName>
        <fullName evidence="1">Uncharacterized protein</fullName>
    </submittedName>
</protein>
<reference evidence="1 2" key="1">
    <citation type="submission" date="2021-06" db="EMBL/GenBank/DDBJ databases">
        <authorList>
            <person name="Palmer J.M."/>
        </authorList>
    </citation>
    <scope>NUCLEOTIDE SEQUENCE [LARGE SCALE GENOMIC DNA]</scope>
    <source>
        <strain evidence="1 2">GA_2019</strain>
        <tissue evidence="1">Muscle</tissue>
    </source>
</reference>
<sequence length="101" mass="11289">MKLGAYYTTFTVCSDLKKNFMIERLKITFLTIGPAEGSQPTGFFKPPKANWAHLNHWGDGLKQGCPQCGSRAICGLRPDFFVAPDPQFKNGAYNRWAKSVC</sequence>
<name>A0ABV0PCC1_9TELE</name>
<keyword evidence="2" id="KW-1185">Reference proteome</keyword>
<evidence type="ECO:0000313" key="2">
    <source>
        <dbReference type="Proteomes" id="UP001476798"/>
    </source>
</evidence>
<proteinExistence type="predicted"/>
<dbReference type="EMBL" id="JAHRIO010070386">
    <property type="protein sequence ID" value="MEQ2181114.1"/>
    <property type="molecule type" value="Genomic_DNA"/>
</dbReference>
<comment type="caution">
    <text evidence="1">The sequence shown here is derived from an EMBL/GenBank/DDBJ whole genome shotgun (WGS) entry which is preliminary data.</text>
</comment>
<evidence type="ECO:0000313" key="1">
    <source>
        <dbReference type="EMBL" id="MEQ2181114.1"/>
    </source>
</evidence>
<accession>A0ABV0PCC1</accession>
<gene>
    <name evidence="1" type="ORF">GOODEAATRI_008034</name>
</gene>